<comment type="caution">
    <text evidence="3">The sequence shown here is derived from an EMBL/GenBank/DDBJ whole genome shotgun (WGS) entry which is preliminary data.</text>
</comment>
<dbReference type="InterPro" id="IPR000477">
    <property type="entry name" value="RT_dom"/>
</dbReference>
<feature type="region of interest" description="Disordered" evidence="1">
    <location>
        <begin position="263"/>
        <end position="284"/>
    </location>
</feature>
<dbReference type="InterPro" id="IPR036691">
    <property type="entry name" value="Endo/exonu/phosph_ase_sf"/>
</dbReference>
<evidence type="ECO:0000256" key="1">
    <source>
        <dbReference type="SAM" id="MobiDB-lite"/>
    </source>
</evidence>
<feature type="domain" description="Reverse transcriptase" evidence="2">
    <location>
        <begin position="825"/>
        <end position="1096"/>
    </location>
</feature>
<dbReference type="Gene3D" id="3.60.10.10">
    <property type="entry name" value="Endonuclease/exonuclease/phosphatase"/>
    <property type="match status" value="1"/>
</dbReference>
<dbReference type="STRING" id="69332.A0A388KZG3"/>
<dbReference type="PANTHER" id="PTHR19446">
    <property type="entry name" value="REVERSE TRANSCRIPTASES"/>
    <property type="match status" value="1"/>
</dbReference>
<protein>
    <recommendedName>
        <fullName evidence="2">Reverse transcriptase domain-containing protein</fullName>
    </recommendedName>
</protein>
<keyword evidence="4" id="KW-1185">Reference proteome</keyword>
<dbReference type="Gramene" id="GBG75454">
    <property type="protein sequence ID" value="GBG75454"/>
    <property type="gene ID" value="CBR_g20085"/>
</dbReference>
<evidence type="ECO:0000259" key="2">
    <source>
        <dbReference type="PROSITE" id="PS50878"/>
    </source>
</evidence>
<evidence type="ECO:0000313" key="3">
    <source>
        <dbReference type="EMBL" id="GBG75454.1"/>
    </source>
</evidence>
<feature type="compositionally biased region" description="Basic and acidic residues" evidence="1">
    <location>
        <begin position="267"/>
        <end position="284"/>
    </location>
</feature>
<feature type="compositionally biased region" description="Polar residues" evidence="1">
    <location>
        <begin position="152"/>
        <end position="172"/>
    </location>
</feature>
<dbReference type="OrthoDB" id="1744525at2759"/>
<sequence>MGRIINTIPPQPDATRPKLMNMKFELVPEAEGAFEPLLHVRLDDGENINFEFVCKHTPYCDRCRWWNHTATDGCPRLRQQPGDQAEDQGMADNFSARNDQGRRQAWLDLNASVTGGIREAVRDLEVISHQTVAESSLRAASGHQAQPRPGLSGNTGRPGSLHQQIGGTSSQAWAPPPGQPGTGHARIFQPSHNSHLQEAHCGLGERFMGGNQQWQPSVLEVAKIMADELLRRRLSLQDREAGQHREEASSRELAIVPEQEVANGRTGTERRDQQGRRLRGDGIRRADDRIGRRDWRAKGGEHGTEGGIGEEKEIEVEDVESPRDIQDGALVRSREDQAMEDNLILPFVCTLQGQEIFVLCIRTEEGGHVMPASNILEISSPQFINMKVRQLFAERFCFRLFPEDPITRFQVDLPGGDKARYAVPLVDARIPPDLWMNIGSVNLIGIPLRLFLSDPNGELEAIAVEPGMTTTLLQRLNGELPKRRNLTSAYFAEDVYRTVNPLQPGFTWSGRPPQAAGATRRLDFFLVAESLASNVIQINEQNADLSDHKPVLMSVHSDSQGERGPECFRLNTQMLEDEGVCGWVEQFWKDWEEAKQSFETRGEWLEVGLRIISNKMETFSSIAAYLRNMEEQDCKRRVDEAEQRINSHPISEVAWTEERAARLQEWDKIQQAKQIRWEQILAEKKIVTGDCMTKETFQRLLPKRRTVQMKELCHPHLNGMPLANSNEALCNYAAAYFSDILTSRSRFEDPCTNLAEHSDVWDSLGSALSGEAQNELDRPLTAEELTHTLHTMAKGKAPGEDGLPLEFYKACWSMLVEDLVAVYNEIPEGGKLGKSIAKGIITLLYKKGDRSEIRNWRPISLLNLSYKVLAKMLANRLAIHLPGLVGLDQGAFVRGRSIMDNLATAIELLEVIDGKNEEVAVLRLDLEKAYDRVNWAFVLTTLKAMNFGEAFCSWVRVLYLFSSAVVQVNGYHSEEFNLSRSLRQGCLLAPLLFVLQLDVLLHDIRVHPLLEGLRLKSGKECRVKALADDLLALSANTVDPLEALKQCPLRYADLSEAAVNWNKSIYYLLKDYQLKVEWGMHRVQEGEAERYLGVQLALGDSSESQSLISKEKVTGRIKSWGSAHAKGEKGAGLARPRNTESGPTVETDCEGGSGRPGS</sequence>
<dbReference type="Pfam" id="PF00078">
    <property type="entry name" value="RVT_1"/>
    <property type="match status" value="1"/>
</dbReference>
<organism evidence="3 4">
    <name type="scientific">Chara braunii</name>
    <name type="common">Braun's stonewort</name>
    <dbReference type="NCBI Taxonomy" id="69332"/>
    <lineage>
        <taxon>Eukaryota</taxon>
        <taxon>Viridiplantae</taxon>
        <taxon>Streptophyta</taxon>
        <taxon>Charophyceae</taxon>
        <taxon>Charales</taxon>
        <taxon>Characeae</taxon>
        <taxon>Chara</taxon>
    </lineage>
</organism>
<gene>
    <name evidence="3" type="ORF">CBR_g20085</name>
</gene>
<dbReference type="SUPFAM" id="SSF56219">
    <property type="entry name" value="DNase I-like"/>
    <property type="match status" value="1"/>
</dbReference>
<proteinExistence type="predicted"/>
<dbReference type="EMBL" id="BFEA01000224">
    <property type="protein sequence ID" value="GBG75454.1"/>
    <property type="molecule type" value="Genomic_DNA"/>
</dbReference>
<feature type="region of interest" description="Disordered" evidence="1">
    <location>
        <begin position="135"/>
        <end position="195"/>
    </location>
</feature>
<dbReference type="AlphaFoldDB" id="A0A388KZG3"/>
<reference evidence="3 4" key="1">
    <citation type="journal article" date="2018" name="Cell">
        <title>The Chara Genome: Secondary Complexity and Implications for Plant Terrestrialization.</title>
        <authorList>
            <person name="Nishiyama T."/>
            <person name="Sakayama H."/>
            <person name="Vries J.D."/>
            <person name="Buschmann H."/>
            <person name="Saint-Marcoux D."/>
            <person name="Ullrich K.K."/>
            <person name="Haas F.B."/>
            <person name="Vanderstraeten L."/>
            <person name="Becker D."/>
            <person name="Lang D."/>
            <person name="Vosolsobe S."/>
            <person name="Rombauts S."/>
            <person name="Wilhelmsson P.K.I."/>
            <person name="Janitza P."/>
            <person name="Kern R."/>
            <person name="Heyl A."/>
            <person name="Rumpler F."/>
            <person name="Villalobos L.I.A.C."/>
            <person name="Clay J.M."/>
            <person name="Skokan R."/>
            <person name="Toyoda A."/>
            <person name="Suzuki Y."/>
            <person name="Kagoshima H."/>
            <person name="Schijlen E."/>
            <person name="Tajeshwar N."/>
            <person name="Catarino B."/>
            <person name="Hetherington A.J."/>
            <person name="Saltykova A."/>
            <person name="Bonnot C."/>
            <person name="Breuninger H."/>
            <person name="Symeonidi A."/>
            <person name="Radhakrishnan G.V."/>
            <person name="Van Nieuwerburgh F."/>
            <person name="Deforce D."/>
            <person name="Chang C."/>
            <person name="Karol K.G."/>
            <person name="Hedrich R."/>
            <person name="Ulvskov P."/>
            <person name="Glockner G."/>
            <person name="Delwiche C.F."/>
            <person name="Petrasek J."/>
            <person name="Van de Peer Y."/>
            <person name="Friml J."/>
            <person name="Beilby M."/>
            <person name="Dolan L."/>
            <person name="Kohara Y."/>
            <person name="Sugano S."/>
            <person name="Fujiyama A."/>
            <person name="Delaux P.-M."/>
            <person name="Quint M."/>
            <person name="TheiBen G."/>
            <person name="Hagemann M."/>
            <person name="Harholt J."/>
            <person name="Dunand C."/>
            <person name="Zachgo S."/>
            <person name="Langdale J."/>
            <person name="Maumus F."/>
            <person name="Straeten D.V.D."/>
            <person name="Gould S.B."/>
            <person name="Rensing S.A."/>
        </authorList>
    </citation>
    <scope>NUCLEOTIDE SEQUENCE [LARGE SCALE GENOMIC DNA]</scope>
    <source>
        <strain evidence="3 4">S276</strain>
    </source>
</reference>
<dbReference type="Proteomes" id="UP000265515">
    <property type="component" value="Unassembled WGS sequence"/>
</dbReference>
<dbReference type="CDD" id="cd01650">
    <property type="entry name" value="RT_nLTR_like"/>
    <property type="match status" value="1"/>
</dbReference>
<feature type="region of interest" description="Disordered" evidence="1">
    <location>
        <begin position="1119"/>
        <end position="1158"/>
    </location>
</feature>
<name>A0A388KZG3_CHABU</name>
<dbReference type="PROSITE" id="PS50878">
    <property type="entry name" value="RT_POL"/>
    <property type="match status" value="1"/>
</dbReference>
<accession>A0A388KZG3</accession>
<evidence type="ECO:0000313" key="4">
    <source>
        <dbReference type="Proteomes" id="UP000265515"/>
    </source>
</evidence>